<keyword evidence="4" id="KW-0489">Methyltransferase</keyword>
<dbReference type="Pfam" id="PF01035">
    <property type="entry name" value="DNA_binding_1"/>
    <property type="match status" value="1"/>
</dbReference>
<keyword evidence="4" id="KW-0808">Transferase</keyword>
<organism evidence="4 5">
    <name type="scientific">Chitinophaga niastensis</name>
    <dbReference type="NCBI Taxonomy" id="536980"/>
    <lineage>
        <taxon>Bacteria</taxon>
        <taxon>Pseudomonadati</taxon>
        <taxon>Bacteroidota</taxon>
        <taxon>Chitinophagia</taxon>
        <taxon>Chitinophagales</taxon>
        <taxon>Chitinophagaceae</taxon>
        <taxon>Chitinophaga</taxon>
    </lineage>
</organism>
<keyword evidence="1" id="KW-0227">DNA damage</keyword>
<dbReference type="InterPro" id="IPR052520">
    <property type="entry name" value="ATL_DNA_repair"/>
</dbReference>
<proteinExistence type="predicted"/>
<keyword evidence="2" id="KW-0812">Transmembrane</keyword>
<evidence type="ECO:0000259" key="3">
    <source>
        <dbReference type="Pfam" id="PF01035"/>
    </source>
</evidence>
<dbReference type="InterPro" id="IPR036217">
    <property type="entry name" value="MethylDNA_cys_MeTrfase_DNAb"/>
</dbReference>
<keyword evidence="5" id="KW-1185">Reference proteome</keyword>
<keyword evidence="2" id="KW-1133">Transmembrane helix</keyword>
<evidence type="ECO:0000313" key="5">
    <source>
        <dbReference type="Proteomes" id="UP000240971"/>
    </source>
</evidence>
<name>A0A2P8HS46_CHINA</name>
<dbReference type="CDD" id="cd06445">
    <property type="entry name" value="ATase"/>
    <property type="match status" value="1"/>
</dbReference>
<evidence type="ECO:0000256" key="1">
    <source>
        <dbReference type="ARBA" id="ARBA00022763"/>
    </source>
</evidence>
<dbReference type="SUPFAM" id="SSF46767">
    <property type="entry name" value="Methylated DNA-protein cysteine methyltransferase, C-terminal domain"/>
    <property type="match status" value="1"/>
</dbReference>
<evidence type="ECO:0000313" key="4">
    <source>
        <dbReference type="EMBL" id="PSL49037.1"/>
    </source>
</evidence>
<dbReference type="EMBL" id="PYAW01000001">
    <property type="protein sequence ID" value="PSL49037.1"/>
    <property type="molecule type" value="Genomic_DNA"/>
</dbReference>
<comment type="caution">
    <text evidence="4">The sequence shown here is derived from an EMBL/GenBank/DDBJ whole genome shotgun (WGS) entry which is preliminary data.</text>
</comment>
<gene>
    <name evidence="4" type="ORF">CLV51_101367</name>
</gene>
<sequence>MIFTITPKAIWYLLKNSTWTGAIVVATAVNTVLLNMKKYLNPKDQPSLPSAGTKEKKPDTEKVSFFDTVYKIVRKIPRGRVTSYGAIADASGLRLTGRMVGWAMNAAGSAKPAVPAHRVVNSKGELSGSSHFATPTLMQELLEQEGVIVKEDKIQNFKAVFWDPGQTRKDSKKKA</sequence>
<dbReference type="InterPro" id="IPR014048">
    <property type="entry name" value="MethylDNA_cys_MeTrfase_DNA-bd"/>
</dbReference>
<dbReference type="GO" id="GO:0008168">
    <property type="term" value="F:methyltransferase activity"/>
    <property type="evidence" value="ECO:0007669"/>
    <property type="project" value="UniProtKB-KW"/>
</dbReference>
<dbReference type="Proteomes" id="UP000240971">
    <property type="component" value="Unassembled WGS sequence"/>
</dbReference>
<dbReference type="Gene3D" id="1.10.10.10">
    <property type="entry name" value="Winged helix-like DNA-binding domain superfamily/Winged helix DNA-binding domain"/>
    <property type="match status" value="1"/>
</dbReference>
<dbReference type="GO" id="GO:0006281">
    <property type="term" value="P:DNA repair"/>
    <property type="evidence" value="ECO:0007669"/>
    <property type="project" value="InterPro"/>
</dbReference>
<evidence type="ECO:0000256" key="2">
    <source>
        <dbReference type="SAM" id="Phobius"/>
    </source>
</evidence>
<feature type="transmembrane region" description="Helical" evidence="2">
    <location>
        <begin position="17"/>
        <end position="36"/>
    </location>
</feature>
<keyword evidence="2" id="KW-0472">Membrane</keyword>
<dbReference type="PANTHER" id="PTHR42942:SF1">
    <property type="entry name" value="ALKYLTRANSFERASE-LIKE PROTEIN 1"/>
    <property type="match status" value="1"/>
</dbReference>
<dbReference type="AlphaFoldDB" id="A0A2P8HS46"/>
<dbReference type="PANTHER" id="PTHR42942">
    <property type="entry name" value="6-O-METHYLGUANINE DNA METHYLTRANSFERASE"/>
    <property type="match status" value="1"/>
</dbReference>
<protein>
    <submittedName>
        <fullName evidence="4">Methylated-DNA-protein-cysteine methyltransferase-like protein</fullName>
    </submittedName>
</protein>
<dbReference type="InterPro" id="IPR036388">
    <property type="entry name" value="WH-like_DNA-bd_sf"/>
</dbReference>
<accession>A0A2P8HS46</accession>
<feature type="domain" description="Methylated-DNA-[protein]-cysteine S-methyltransferase DNA binding" evidence="3">
    <location>
        <begin position="65"/>
        <end position="147"/>
    </location>
</feature>
<dbReference type="GO" id="GO:0032259">
    <property type="term" value="P:methylation"/>
    <property type="evidence" value="ECO:0007669"/>
    <property type="project" value="UniProtKB-KW"/>
</dbReference>
<reference evidence="4 5" key="1">
    <citation type="submission" date="2018-03" db="EMBL/GenBank/DDBJ databases">
        <title>Genomic Encyclopedia of Archaeal and Bacterial Type Strains, Phase II (KMG-II): from individual species to whole genera.</title>
        <authorList>
            <person name="Goeker M."/>
        </authorList>
    </citation>
    <scope>NUCLEOTIDE SEQUENCE [LARGE SCALE GENOMIC DNA]</scope>
    <source>
        <strain evidence="4 5">DSM 24859</strain>
    </source>
</reference>